<dbReference type="InterPro" id="IPR023754">
    <property type="entry name" value="HemeA_Synthase_type2"/>
</dbReference>
<dbReference type="GO" id="GO:0046872">
    <property type="term" value="F:metal ion binding"/>
    <property type="evidence" value="ECO:0007669"/>
    <property type="project" value="UniProtKB-KW"/>
</dbReference>
<evidence type="ECO:0000256" key="11">
    <source>
        <dbReference type="ARBA" id="ARBA00048044"/>
    </source>
</evidence>
<evidence type="ECO:0000256" key="1">
    <source>
        <dbReference type="ARBA" id="ARBA00001970"/>
    </source>
</evidence>
<evidence type="ECO:0000256" key="7">
    <source>
        <dbReference type="ARBA" id="ARBA00023004"/>
    </source>
</evidence>
<dbReference type="GO" id="GO:0120547">
    <property type="term" value="F:heme A synthase activity"/>
    <property type="evidence" value="ECO:0007669"/>
    <property type="project" value="UniProtKB-EC"/>
</dbReference>
<sequence length="413" mass="43968">MMFLRKSSNVTQVLLRRCRVPARTAITFAPPPVDKPVGYWLLGCGGLVAGMVSVGGLTRLTRSGLSMTDWKLQGSLPPATKEDWEAEFERYKQFPEWEQRKSMSLDEFKTIYWWEYGHRMFGRVVGVAFCAPLVYFGMQGRLRGLEPRLAALLGLGATQGLVGWWMVRSGLDESARASPREIRVSPYRLATHLGLAFSTYSLLVWTSLDVLSPARPTAIPTALKPLAVASATLVFATALSGAFVAGNDAGRAFNTFPKMDGHWVPPDLLALSPVYRNFGENAATVQFDHRLLALASTCAVGALALAPKPASLPPAFTLASTAAGGLLLAQVSLGVATLLLYVPVPLAATHQLGSLALLTATLCAAHALKATPGAYKITASALALALPLSALTGLALDLPASLPGGEHFWLGGC</sequence>
<gene>
    <name evidence="13" type="ORF">CTAYLR_004702</name>
</gene>
<keyword evidence="4" id="KW-0479">Metal-binding</keyword>
<keyword evidence="14" id="KW-1185">Reference proteome</keyword>
<evidence type="ECO:0000256" key="8">
    <source>
        <dbReference type="ARBA" id="ARBA00023133"/>
    </source>
</evidence>
<evidence type="ECO:0000256" key="12">
    <source>
        <dbReference type="SAM" id="Phobius"/>
    </source>
</evidence>
<evidence type="ECO:0000313" key="13">
    <source>
        <dbReference type="EMBL" id="KAJ8599588.1"/>
    </source>
</evidence>
<feature type="transmembrane region" description="Helical" evidence="12">
    <location>
        <begin position="149"/>
        <end position="167"/>
    </location>
</feature>
<keyword evidence="9 12" id="KW-0472">Membrane</keyword>
<evidence type="ECO:0000256" key="5">
    <source>
        <dbReference type="ARBA" id="ARBA00022989"/>
    </source>
</evidence>
<dbReference type="PANTHER" id="PTHR23289:SF2">
    <property type="entry name" value="CYTOCHROME C OXIDASE ASSEMBLY PROTEIN COX15 HOMOLOG"/>
    <property type="match status" value="1"/>
</dbReference>
<comment type="catalytic activity">
    <reaction evidence="11">
        <text>Fe(II)-heme o + 2 A + H2O = Fe(II)-heme a + 2 AH2</text>
        <dbReference type="Rhea" id="RHEA:63388"/>
        <dbReference type="ChEBI" id="CHEBI:13193"/>
        <dbReference type="ChEBI" id="CHEBI:15377"/>
        <dbReference type="ChEBI" id="CHEBI:17499"/>
        <dbReference type="ChEBI" id="CHEBI:60530"/>
        <dbReference type="ChEBI" id="CHEBI:61715"/>
        <dbReference type="EC" id="1.17.99.9"/>
    </reaction>
    <physiologicalReaction direction="left-to-right" evidence="11">
        <dbReference type="Rhea" id="RHEA:63389"/>
    </physiologicalReaction>
</comment>
<keyword evidence="6" id="KW-0560">Oxidoreductase</keyword>
<feature type="transmembrane region" description="Helical" evidence="12">
    <location>
        <begin position="37"/>
        <end position="57"/>
    </location>
</feature>
<accession>A0AAD7U9P4</accession>
<evidence type="ECO:0000256" key="2">
    <source>
        <dbReference type="ARBA" id="ARBA00004141"/>
    </source>
</evidence>
<organism evidence="13 14">
    <name type="scientific">Chrysophaeum taylorii</name>
    <dbReference type="NCBI Taxonomy" id="2483200"/>
    <lineage>
        <taxon>Eukaryota</taxon>
        <taxon>Sar</taxon>
        <taxon>Stramenopiles</taxon>
        <taxon>Ochrophyta</taxon>
        <taxon>Pelagophyceae</taxon>
        <taxon>Pelagomonadales</taxon>
        <taxon>Pelagomonadaceae</taxon>
        <taxon>Chrysophaeum</taxon>
    </lineage>
</organism>
<dbReference type="AlphaFoldDB" id="A0AAD7U9P4"/>
<evidence type="ECO:0000313" key="14">
    <source>
        <dbReference type="Proteomes" id="UP001230188"/>
    </source>
</evidence>
<evidence type="ECO:0000256" key="6">
    <source>
        <dbReference type="ARBA" id="ARBA00023002"/>
    </source>
</evidence>
<keyword evidence="8" id="KW-0350">Heme biosynthesis</keyword>
<dbReference type="Proteomes" id="UP001230188">
    <property type="component" value="Unassembled WGS sequence"/>
</dbReference>
<evidence type="ECO:0000256" key="10">
    <source>
        <dbReference type="ARBA" id="ARBA00044501"/>
    </source>
</evidence>
<dbReference type="GO" id="GO:0016653">
    <property type="term" value="F:oxidoreductase activity, acting on NAD(P)H, heme protein as acceptor"/>
    <property type="evidence" value="ECO:0007669"/>
    <property type="project" value="TreeGrafter"/>
</dbReference>
<reference evidence="13" key="1">
    <citation type="submission" date="2023-01" db="EMBL/GenBank/DDBJ databases">
        <title>Metagenome sequencing of chrysophaentin producing Chrysophaeum taylorii.</title>
        <authorList>
            <person name="Davison J."/>
            <person name="Bewley C."/>
        </authorList>
    </citation>
    <scope>NUCLEOTIDE SEQUENCE</scope>
    <source>
        <strain evidence="13">NIES-1699</strain>
    </source>
</reference>
<comment type="pathway">
    <text evidence="10">Porphyrin-containing compound metabolism; heme A biosynthesis; heme A from heme O: step 1/1.</text>
</comment>
<keyword evidence="3 12" id="KW-0812">Transmembrane</keyword>
<comment type="subcellular location">
    <subcellularLocation>
        <location evidence="2">Membrane</location>
        <topology evidence="2">Multi-pass membrane protein</topology>
    </subcellularLocation>
</comment>
<feature type="transmembrane region" description="Helical" evidence="12">
    <location>
        <begin position="315"/>
        <end position="342"/>
    </location>
</feature>
<dbReference type="GO" id="GO:0006784">
    <property type="term" value="P:heme A biosynthetic process"/>
    <property type="evidence" value="ECO:0007669"/>
    <property type="project" value="InterPro"/>
</dbReference>
<protein>
    <submittedName>
        <fullName evidence="13">Uncharacterized protein</fullName>
    </submittedName>
</protein>
<evidence type="ECO:0000256" key="9">
    <source>
        <dbReference type="ARBA" id="ARBA00023136"/>
    </source>
</evidence>
<name>A0AAD7U9P4_9STRA</name>
<dbReference type="InterPro" id="IPR003780">
    <property type="entry name" value="COX15/CtaA_fam"/>
</dbReference>
<proteinExistence type="predicted"/>
<evidence type="ECO:0000256" key="3">
    <source>
        <dbReference type="ARBA" id="ARBA00022692"/>
    </source>
</evidence>
<keyword evidence="5 12" id="KW-1133">Transmembrane helix</keyword>
<keyword evidence="7" id="KW-0408">Iron</keyword>
<dbReference type="GO" id="GO:0005743">
    <property type="term" value="C:mitochondrial inner membrane"/>
    <property type="evidence" value="ECO:0007669"/>
    <property type="project" value="TreeGrafter"/>
</dbReference>
<feature type="transmembrane region" description="Helical" evidence="12">
    <location>
        <begin position="120"/>
        <end position="137"/>
    </location>
</feature>
<dbReference type="EMBL" id="JAQMWT010000552">
    <property type="protein sequence ID" value="KAJ8599588.1"/>
    <property type="molecule type" value="Genomic_DNA"/>
</dbReference>
<comment type="caution">
    <text evidence="13">The sequence shown here is derived from an EMBL/GenBank/DDBJ whole genome shotgun (WGS) entry which is preliminary data.</text>
</comment>
<dbReference type="Pfam" id="PF02628">
    <property type="entry name" value="COX15-CtaA"/>
    <property type="match status" value="1"/>
</dbReference>
<dbReference type="PANTHER" id="PTHR23289">
    <property type="entry name" value="CYTOCHROME C OXIDASE ASSEMBLY PROTEIN COX15"/>
    <property type="match status" value="1"/>
</dbReference>
<feature type="transmembrane region" description="Helical" evidence="12">
    <location>
        <begin position="187"/>
        <end position="206"/>
    </location>
</feature>
<feature type="transmembrane region" description="Helical" evidence="12">
    <location>
        <begin position="226"/>
        <end position="245"/>
    </location>
</feature>
<comment type="cofactor">
    <cofactor evidence="1">
        <name>heme b</name>
        <dbReference type="ChEBI" id="CHEBI:60344"/>
    </cofactor>
</comment>
<evidence type="ECO:0000256" key="4">
    <source>
        <dbReference type="ARBA" id="ARBA00022723"/>
    </source>
</evidence>